<feature type="compositionally biased region" description="Basic and acidic residues" evidence="1">
    <location>
        <begin position="39"/>
        <end position="51"/>
    </location>
</feature>
<reference evidence="2 3" key="1">
    <citation type="submission" date="2018-11" db="EMBL/GenBank/DDBJ databases">
        <title>Sequencing the genomes of 1000 actinobacteria strains.</title>
        <authorList>
            <person name="Klenk H.-P."/>
        </authorList>
    </citation>
    <scope>NUCLEOTIDE SEQUENCE [LARGE SCALE GENOMIC DNA]</scope>
    <source>
        <strain evidence="2 3">DSM 15700</strain>
    </source>
</reference>
<keyword evidence="3" id="KW-1185">Reference proteome</keyword>
<proteinExistence type="predicted"/>
<accession>A0A3N4YM24</accession>
<organism evidence="2 3">
    <name type="scientific">Myceligenerans xiligouense</name>
    <dbReference type="NCBI Taxonomy" id="253184"/>
    <lineage>
        <taxon>Bacteria</taxon>
        <taxon>Bacillati</taxon>
        <taxon>Actinomycetota</taxon>
        <taxon>Actinomycetes</taxon>
        <taxon>Micrococcales</taxon>
        <taxon>Promicromonosporaceae</taxon>
        <taxon>Myceligenerans</taxon>
    </lineage>
</organism>
<dbReference type="OrthoDB" id="4945515at2"/>
<comment type="caution">
    <text evidence="2">The sequence shown here is derived from an EMBL/GenBank/DDBJ whole genome shotgun (WGS) entry which is preliminary data.</text>
</comment>
<feature type="region of interest" description="Disordered" evidence="1">
    <location>
        <begin position="36"/>
        <end position="56"/>
    </location>
</feature>
<gene>
    <name evidence="2" type="ORF">EDD34_2797</name>
</gene>
<dbReference type="RefSeq" id="WP_123815108.1">
    <property type="nucleotide sequence ID" value="NZ_RKQZ01000001.1"/>
</dbReference>
<dbReference type="AlphaFoldDB" id="A0A3N4YM24"/>
<dbReference type="EMBL" id="RKQZ01000001">
    <property type="protein sequence ID" value="RPF22149.1"/>
    <property type="molecule type" value="Genomic_DNA"/>
</dbReference>
<name>A0A3N4YM24_9MICO</name>
<evidence type="ECO:0000313" key="2">
    <source>
        <dbReference type="EMBL" id="RPF22149.1"/>
    </source>
</evidence>
<dbReference type="Proteomes" id="UP000280501">
    <property type="component" value="Unassembled WGS sequence"/>
</dbReference>
<protein>
    <submittedName>
        <fullName evidence="2">Uncharacterized protein</fullName>
    </submittedName>
</protein>
<evidence type="ECO:0000256" key="1">
    <source>
        <dbReference type="SAM" id="MobiDB-lite"/>
    </source>
</evidence>
<evidence type="ECO:0000313" key="3">
    <source>
        <dbReference type="Proteomes" id="UP000280501"/>
    </source>
</evidence>
<sequence>MKVGDRRRDVHSLACELTLEQTATCQPARMAQQPAKCTDGCRDHPGHERSSPKLPLMGPLSRLAGPDNQLLFGRPTICGYLPVMFSDDARVELADAIAVFDSDIRPATREALIDAAVAALVAGHDSRALAELAGRDPDGPWSELRQTAHDVVRELDLQLPTAESIDRRRMRRQLGAMLAGRLSPRELTSWAHAEIGHEGIAEAQAFVNADDEYDVVEDDARTTELLDAQTHSRARALVQPLTAGDDTERFVVDVQRDGITTAWELLIREHHNDSLYILQLTSPDGDGWQVEYSDEWNALRILRALVEPTGARLCCNGARVDVHTSGMNISMSAGRLAYRLRTWRQSRFRRDLIDIFAPAPPDKIGSLAEQDTYFERWRQRWWMRPL</sequence>